<evidence type="ECO:0000256" key="1">
    <source>
        <dbReference type="ARBA" id="ARBA00004651"/>
    </source>
</evidence>
<dbReference type="EMBL" id="AEVS01000077">
    <property type="protein sequence ID" value="EGA64921.1"/>
    <property type="molecule type" value="Genomic_DNA"/>
</dbReference>
<dbReference type="STRING" id="945543.VIBR0546_17863"/>
<evidence type="ECO:0000256" key="6">
    <source>
        <dbReference type="SAM" id="Phobius"/>
    </source>
</evidence>
<name>E8LX20_9VIBR</name>
<feature type="transmembrane region" description="Helical" evidence="6">
    <location>
        <begin position="141"/>
        <end position="167"/>
    </location>
</feature>
<evidence type="ECO:0000256" key="2">
    <source>
        <dbReference type="ARBA" id="ARBA00022475"/>
    </source>
</evidence>
<organism evidence="7 8">
    <name type="scientific">Vibrio brasiliensis LMG 20546</name>
    <dbReference type="NCBI Taxonomy" id="945543"/>
    <lineage>
        <taxon>Bacteria</taxon>
        <taxon>Pseudomonadati</taxon>
        <taxon>Pseudomonadota</taxon>
        <taxon>Gammaproteobacteria</taxon>
        <taxon>Vibrionales</taxon>
        <taxon>Vibrionaceae</taxon>
        <taxon>Vibrio</taxon>
        <taxon>Vibrio oreintalis group</taxon>
    </lineage>
</organism>
<feature type="transmembrane region" description="Helical" evidence="6">
    <location>
        <begin position="179"/>
        <end position="196"/>
    </location>
</feature>
<dbReference type="AlphaFoldDB" id="E8LX20"/>
<dbReference type="GO" id="GO:0015171">
    <property type="term" value="F:amino acid transmembrane transporter activity"/>
    <property type="evidence" value="ECO:0007669"/>
    <property type="project" value="TreeGrafter"/>
</dbReference>
<evidence type="ECO:0000256" key="4">
    <source>
        <dbReference type="ARBA" id="ARBA00022989"/>
    </source>
</evidence>
<proteinExistence type="predicted"/>
<evidence type="ECO:0000256" key="5">
    <source>
        <dbReference type="ARBA" id="ARBA00023136"/>
    </source>
</evidence>
<keyword evidence="3 6" id="KW-0812">Transmembrane</keyword>
<keyword evidence="8" id="KW-1185">Reference proteome</keyword>
<dbReference type="Pfam" id="PF01810">
    <property type="entry name" value="LysE"/>
    <property type="match status" value="1"/>
</dbReference>
<evidence type="ECO:0000313" key="8">
    <source>
        <dbReference type="Proteomes" id="UP000004371"/>
    </source>
</evidence>
<protein>
    <submittedName>
        <fullName evidence="7">Efflux family protein</fullName>
    </submittedName>
</protein>
<evidence type="ECO:0000313" key="7">
    <source>
        <dbReference type="EMBL" id="EGA64921.1"/>
    </source>
</evidence>
<dbReference type="PANTHER" id="PTHR30086:SF20">
    <property type="entry name" value="ARGININE EXPORTER PROTEIN ARGO-RELATED"/>
    <property type="match status" value="1"/>
</dbReference>
<keyword evidence="4 6" id="KW-1133">Transmembrane helix</keyword>
<comment type="caution">
    <text evidence="7">The sequence shown here is derived from an EMBL/GenBank/DDBJ whole genome shotgun (WGS) entry which is preliminary data.</text>
</comment>
<accession>E8LX20</accession>
<keyword evidence="5 6" id="KW-0472">Membrane</keyword>
<feature type="transmembrane region" description="Helical" evidence="6">
    <location>
        <begin position="42"/>
        <end position="61"/>
    </location>
</feature>
<dbReference type="OrthoDB" id="9812084at2"/>
<dbReference type="InterPro" id="IPR001123">
    <property type="entry name" value="LeuE-type"/>
</dbReference>
<dbReference type="GO" id="GO:0005886">
    <property type="term" value="C:plasma membrane"/>
    <property type="evidence" value="ECO:0007669"/>
    <property type="project" value="UniProtKB-SubCell"/>
</dbReference>
<gene>
    <name evidence="7" type="ORF">VIBR0546_17863</name>
</gene>
<dbReference type="PANTHER" id="PTHR30086">
    <property type="entry name" value="ARGININE EXPORTER PROTEIN ARGO"/>
    <property type="match status" value="1"/>
</dbReference>
<dbReference type="Proteomes" id="UP000004371">
    <property type="component" value="Unassembled WGS sequence"/>
</dbReference>
<sequence length="197" mass="21347">MNNVLIAMLAFAFVGAATPGPVNLLATTTAVQRGSREAFKLVLGASLAYALVVFLSGSVMHQLVEVMPVLEGTLRWAGSLFLLYLAYQIFTAPVSDLSSAEANGSGWWIGALTQLLNPKAWLVAMSGVSLYVVGQVNQQQWLWTFTSVSLVCCLLGVGLWAITGRAFAHYLSQPNRQRVFNRTMAIILGASVSMIWY</sequence>
<evidence type="ECO:0000256" key="3">
    <source>
        <dbReference type="ARBA" id="ARBA00022692"/>
    </source>
</evidence>
<reference evidence="7 8" key="1">
    <citation type="journal article" date="2012" name="Int. J. Syst. Evol. Microbiol.">
        <title>Vibrio caribbeanicus sp. nov., isolated from the marine sponge Scleritoderma cyanea.</title>
        <authorList>
            <person name="Hoffmann M."/>
            <person name="Monday S.R."/>
            <person name="Allard M.W."/>
            <person name="Strain E.A."/>
            <person name="Whittaker P."/>
            <person name="Naum M."/>
            <person name="McCarthy P.J."/>
            <person name="Lopez J.V."/>
            <person name="Fischer M."/>
            <person name="Brown E.W."/>
        </authorList>
    </citation>
    <scope>NUCLEOTIDE SEQUENCE [LARGE SCALE GENOMIC DNA]</scope>
    <source>
        <strain evidence="7 8">LMG 20546</strain>
    </source>
</reference>
<dbReference type="GO" id="GO:0033228">
    <property type="term" value="P:cysteine export across plasma membrane"/>
    <property type="evidence" value="ECO:0007669"/>
    <property type="project" value="TreeGrafter"/>
</dbReference>
<comment type="subcellular location">
    <subcellularLocation>
        <location evidence="1">Cell membrane</location>
        <topology evidence="1">Multi-pass membrane protein</topology>
    </subcellularLocation>
</comment>
<dbReference type="RefSeq" id="WP_006880400.1">
    <property type="nucleotide sequence ID" value="NZ_AEVS01000077.1"/>
</dbReference>
<keyword evidence="2" id="KW-1003">Cell membrane</keyword>
<dbReference type="eggNOG" id="COG1280">
    <property type="taxonomic scope" value="Bacteria"/>
</dbReference>